<evidence type="ECO:0000313" key="1">
    <source>
        <dbReference type="EMBL" id="KKL90694.1"/>
    </source>
</evidence>
<protein>
    <submittedName>
        <fullName evidence="1">Uncharacterized protein</fullName>
    </submittedName>
</protein>
<name>A0A0F9FWA0_9ZZZZ</name>
<organism evidence="1">
    <name type="scientific">marine sediment metagenome</name>
    <dbReference type="NCBI Taxonomy" id="412755"/>
    <lineage>
        <taxon>unclassified sequences</taxon>
        <taxon>metagenomes</taxon>
        <taxon>ecological metagenomes</taxon>
    </lineage>
</organism>
<reference evidence="1" key="1">
    <citation type="journal article" date="2015" name="Nature">
        <title>Complex archaea that bridge the gap between prokaryotes and eukaryotes.</title>
        <authorList>
            <person name="Spang A."/>
            <person name="Saw J.H."/>
            <person name="Jorgensen S.L."/>
            <person name="Zaremba-Niedzwiedzka K."/>
            <person name="Martijn J."/>
            <person name="Lind A.E."/>
            <person name="van Eijk R."/>
            <person name="Schleper C."/>
            <person name="Guy L."/>
            <person name="Ettema T.J."/>
        </authorList>
    </citation>
    <scope>NUCLEOTIDE SEQUENCE</scope>
</reference>
<dbReference type="AlphaFoldDB" id="A0A0F9FWA0"/>
<gene>
    <name evidence="1" type="ORF">LCGC14_1902120</name>
</gene>
<sequence length="83" mass="9625">MRGVVEKIVNEIKRIHQGEFSVSFGEIVNYLLGQGDLAFNFQNKLGFFRGELIGDLTEQELNQIIEWCYKKIEENPFSSELNI</sequence>
<accession>A0A0F9FWA0</accession>
<comment type="caution">
    <text evidence="1">The sequence shown here is derived from an EMBL/GenBank/DDBJ whole genome shotgun (WGS) entry which is preliminary data.</text>
</comment>
<proteinExistence type="predicted"/>
<dbReference type="EMBL" id="LAZR01019943">
    <property type="protein sequence ID" value="KKL90694.1"/>
    <property type="molecule type" value="Genomic_DNA"/>
</dbReference>